<dbReference type="EMBL" id="CM029051">
    <property type="protein sequence ID" value="KAG2562841.1"/>
    <property type="molecule type" value="Genomic_DNA"/>
</dbReference>
<evidence type="ECO:0000313" key="1">
    <source>
        <dbReference type="EMBL" id="KAG2562841.1"/>
    </source>
</evidence>
<gene>
    <name evidence="1" type="ORF">PVAP13_8KG279200</name>
</gene>
<name>A0A8T0PKS2_PANVG</name>
<comment type="caution">
    <text evidence="1">The sequence shown here is derived from an EMBL/GenBank/DDBJ whole genome shotgun (WGS) entry which is preliminary data.</text>
</comment>
<organism evidence="1 2">
    <name type="scientific">Panicum virgatum</name>
    <name type="common">Blackwell switchgrass</name>
    <dbReference type="NCBI Taxonomy" id="38727"/>
    <lineage>
        <taxon>Eukaryota</taxon>
        <taxon>Viridiplantae</taxon>
        <taxon>Streptophyta</taxon>
        <taxon>Embryophyta</taxon>
        <taxon>Tracheophyta</taxon>
        <taxon>Spermatophyta</taxon>
        <taxon>Magnoliopsida</taxon>
        <taxon>Liliopsida</taxon>
        <taxon>Poales</taxon>
        <taxon>Poaceae</taxon>
        <taxon>PACMAD clade</taxon>
        <taxon>Panicoideae</taxon>
        <taxon>Panicodae</taxon>
        <taxon>Paniceae</taxon>
        <taxon>Panicinae</taxon>
        <taxon>Panicum</taxon>
        <taxon>Panicum sect. Hiantes</taxon>
    </lineage>
</organism>
<evidence type="ECO:0000313" key="2">
    <source>
        <dbReference type="Proteomes" id="UP000823388"/>
    </source>
</evidence>
<keyword evidence="2" id="KW-1185">Reference proteome</keyword>
<sequence>METVKKMVLTTSRISSNIGVVITLSCRAMPGLIGSTFSFSYLTLNRCCSLLTNCWSVIFSSGISSAPSLDCIFCHLISFLDIIILFNGIDEEVDWVSMLGNLFAHCLHCHLDAGAVDVMYVVATRNLCKPVEVADTWRNADLACWGGTELQLKVCELGHSPCFKSEYGLVPGFGKPMNRARTAIPRFTAPWKIAPPSVDAGARVLQLERK</sequence>
<dbReference type="Proteomes" id="UP000823388">
    <property type="component" value="Chromosome 8K"/>
</dbReference>
<accession>A0A8T0PKS2</accession>
<dbReference type="AlphaFoldDB" id="A0A8T0PKS2"/>
<reference evidence="1" key="1">
    <citation type="submission" date="2020-05" db="EMBL/GenBank/DDBJ databases">
        <title>WGS assembly of Panicum virgatum.</title>
        <authorList>
            <person name="Lovell J.T."/>
            <person name="Jenkins J."/>
            <person name="Shu S."/>
            <person name="Juenger T.E."/>
            <person name="Schmutz J."/>
        </authorList>
    </citation>
    <scope>NUCLEOTIDE SEQUENCE</scope>
    <source>
        <strain evidence="1">AP13</strain>
    </source>
</reference>
<protein>
    <submittedName>
        <fullName evidence="1">Uncharacterized protein</fullName>
    </submittedName>
</protein>
<dbReference type="PROSITE" id="PS51257">
    <property type="entry name" value="PROKAR_LIPOPROTEIN"/>
    <property type="match status" value="1"/>
</dbReference>
<proteinExistence type="predicted"/>